<evidence type="ECO:0000313" key="3">
    <source>
        <dbReference type="EMBL" id="CCH77051.1"/>
    </source>
</evidence>
<reference evidence="3 4" key="1">
    <citation type="journal article" date="2013" name="ISME J.">
        <title>A metabolic model for members of the genus Tetrasphaera involved in enhanced biological phosphorus removal.</title>
        <authorList>
            <person name="Kristiansen R."/>
            <person name="Nguyen H.T.T."/>
            <person name="Saunders A.M."/>
            <person name="Nielsen J.L."/>
            <person name="Wimmer R."/>
            <person name="Le V.Q."/>
            <person name="McIlroy S.J."/>
            <person name="Petrovski S."/>
            <person name="Seviour R.J."/>
            <person name="Calteau A."/>
            <person name="Nielsen K.L."/>
            <person name="Nielsen P.H."/>
        </authorList>
    </citation>
    <scope>NUCLEOTIDE SEQUENCE [LARGE SCALE GENOMIC DNA]</scope>
    <source>
        <strain evidence="3 4">T1-X7</strain>
    </source>
</reference>
<dbReference type="Proteomes" id="UP000035721">
    <property type="component" value="Unassembled WGS sequence"/>
</dbReference>
<dbReference type="PANTHER" id="PTHR22642">
    <property type="entry name" value="IMIDAZOLONEPROPIONASE"/>
    <property type="match status" value="1"/>
</dbReference>
<feature type="domain" description="Amidohydrolase 3" evidence="2">
    <location>
        <begin position="414"/>
        <end position="592"/>
    </location>
</feature>
<dbReference type="AlphaFoldDB" id="A0A077LU93"/>
<organism evidence="3 4">
    <name type="scientific">Nostocoides japonicum T1-X7</name>
    <dbReference type="NCBI Taxonomy" id="1194083"/>
    <lineage>
        <taxon>Bacteria</taxon>
        <taxon>Bacillati</taxon>
        <taxon>Actinomycetota</taxon>
        <taxon>Actinomycetes</taxon>
        <taxon>Micrococcales</taxon>
        <taxon>Intrasporangiaceae</taxon>
        <taxon>Nostocoides</taxon>
    </lineage>
</organism>
<feature type="region of interest" description="Disordered" evidence="1">
    <location>
        <begin position="350"/>
        <end position="369"/>
    </location>
</feature>
<sequence length="601" mass="62607">MLLREVRLVPVGGVPAPSEPVDVRIRDGIVVGVGPRLPTDAGEQVVECEGRYAAPGLWDKHVHLAQWAAFRRRLDTSGTTSPGEVLARVAARLPAVAEGSVLVGYGHRTGTWSDPPTVAALDAVAGSRAVVLISGDAHHAWLSSAALRLLDVPDPLPVGPLEEEDWFSRYPRLAELCPVDLAAYAEAVAAASALGVVGVVDLEFGSDFLRWPERWHGGVTGLRVRSATYPDGLPLVAGRGLRSGDPLVEGQDQVVMGPLKVISDGSLNTRTALCCSPYADTADAPALSHPWGAGASSAEPAYGRATYDAAELTDLLSQAQTLGLDATVHAIGDAALHEALAAFSAAGDWGGRSPSRRIHRRSASSAAPDRAMVVPARATVVPVSATAGATRATAGATRATAGATRATAGPTRATVVPEYATAGPASATTGPTRGSIEHVQLVGWDDLDTMAALGLTASVQPAHLWDDRDVSERCWPDRTERCFAFRAMADRGIPLALGSDAPVSPLDPWLAMAAAVHRSAGDREPWHPEQALTVAEALAASTDGATTLAVGSRADIVLLDADPLAPQDDSRSTASHLRGIRVGATLVAGRFTHRVFGRDTE</sequence>
<dbReference type="InterPro" id="IPR013108">
    <property type="entry name" value="Amidohydro_3"/>
</dbReference>
<name>A0A077LU93_9MICO</name>
<proteinExistence type="predicted"/>
<dbReference type="EMBL" id="CAJB01000068">
    <property type="protein sequence ID" value="CCH77051.1"/>
    <property type="molecule type" value="Genomic_DNA"/>
</dbReference>
<dbReference type="RefSeq" id="WP_053079941.1">
    <property type="nucleotide sequence ID" value="NZ_HF570958.1"/>
</dbReference>
<evidence type="ECO:0000256" key="1">
    <source>
        <dbReference type="SAM" id="MobiDB-lite"/>
    </source>
</evidence>
<dbReference type="STRING" id="1194083.BN12_160026"/>
<dbReference type="Gene3D" id="3.20.20.140">
    <property type="entry name" value="Metal-dependent hydrolases"/>
    <property type="match status" value="3"/>
</dbReference>
<gene>
    <name evidence="3" type="ORF">BN12_160026</name>
</gene>
<dbReference type="PANTHER" id="PTHR22642:SF2">
    <property type="entry name" value="PROTEIN LONG AFTER FAR-RED 3"/>
    <property type="match status" value="1"/>
</dbReference>
<dbReference type="Pfam" id="PF07969">
    <property type="entry name" value="Amidohydro_3"/>
    <property type="match status" value="2"/>
</dbReference>
<accession>A0A077LU93</accession>
<feature type="domain" description="Amidohydrolase 3" evidence="2">
    <location>
        <begin position="44"/>
        <end position="386"/>
    </location>
</feature>
<dbReference type="InterPro" id="IPR011059">
    <property type="entry name" value="Metal-dep_hydrolase_composite"/>
</dbReference>
<dbReference type="Gene3D" id="3.10.310.70">
    <property type="match status" value="1"/>
</dbReference>
<dbReference type="GO" id="GO:0016810">
    <property type="term" value="F:hydrolase activity, acting on carbon-nitrogen (but not peptide) bonds"/>
    <property type="evidence" value="ECO:0007669"/>
    <property type="project" value="InterPro"/>
</dbReference>
<evidence type="ECO:0000259" key="2">
    <source>
        <dbReference type="Pfam" id="PF07969"/>
    </source>
</evidence>
<dbReference type="SUPFAM" id="SSF51338">
    <property type="entry name" value="Composite domain of metallo-dependent hydrolases"/>
    <property type="match status" value="1"/>
</dbReference>
<evidence type="ECO:0000313" key="4">
    <source>
        <dbReference type="Proteomes" id="UP000035721"/>
    </source>
</evidence>
<keyword evidence="4" id="KW-1185">Reference proteome</keyword>
<dbReference type="InterPro" id="IPR032466">
    <property type="entry name" value="Metal_Hydrolase"/>
</dbReference>
<dbReference type="SUPFAM" id="SSF51556">
    <property type="entry name" value="Metallo-dependent hydrolases"/>
    <property type="match status" value="1"/>
</dbReference>
<protein>
    <recommendedName>
        <fullName evidence="2">Amidohydrolase 3 domain-containing protein</fullName>
    </recommendedName>
</protein>
<comment type="caution">
    <text evidence="3">The sequence shown here is derived from an EMBL/GenBank/DDBJ whole genome shotgun (WGS) entry which is preliminary data.</text>
</comment>